<dbReference type="EMBL" id="CP003620">
    <property type="protein sequence ID" value="AFZ13795.1"/>
    <property type="molecule type" value="Genomic_DNA"/>
</dbReference>
<dbReference type="InterPro" id="IPR019734">
    <property type="entry name" value="TPR_rpt"/>
</dbReference>
<evidence type="ECO:0000313" key="3">
    <source>
        <dbReference type="Proteomes" id="UP000010472"/>
    </source>
</evidence>
<dbReference type="InterPro" id="IPR011990">
    <property type="entry name" value="TPR-like_helical_dom_sf"/>
</dbReference>
<accession>K9W2Y4</accession>
<dbReference type="AlphaFoldDB" id="K9W2Y4"/>
<proteinExistence type="predicted"/>
<dbReference type="STRING" id="1173022.Cri9333_2956"/>
<sequence>MKNQQATIYRALECRPDSFKDWYQQGNTLRDRGRYWEALASYEKALEYEPRSYWVWYWRITYVREVGRQHRQYLRSC</sequence>
<evidence type="ECO:0000256" key="1">
    <source>
        <dbReference type="PROSITE-ProRule" id="PRU00339"/>
    </source>
</evidence>
<dbReference type="RefSeq" id="WP_015203903.1">
    <property type="nucleotide sequence ID" value="NC_019753.1"/>
</dbReference>
<dbReference type="Gene3D" id="1.25.40.10">
    <property type="entry name" value="Tetratricopeptide repeat domain"/>
    <property type="match status" value="1"/>
</dbReference>
<dbReference type="SMART" id="SM00028">
    <property type="entry name" value="TPR"/>
    <property type="match status" value="1"/>
</dbReference>
<evidence type="ECO:0000313" key="2">
    <source>
        <dbReference type="EMBL" id="AFZ13795.1"/>
    </source>
</evidence>
<dbReference type="eggNOG" id="COG0457">
    <property type="taxonomic scope" value="Bacteria"/>
</dbReference>
<gene>
    <name evidence="2" type="ORF">Cri9333_2956</name>
</gene>
<dbReference type="HOGENOM" id="CLU_2632181_0_0_3"/>
<dbReference type="Proteomes" id="UP000010472">
    <property type="component" value="Chromosome"/>
</dbReference>
<dbReference type="PATRIC" id="fig|1173022.3.peg.3200"/>
<feature type="repeat" description="TPR" evidence="1">
    <location>
        <begin position="19"/>
        <end position="52"/>
    </location>
</feature>
<name>K9W2Y4_9CYAN</name>
<keyword evidence="1" id="KW-0802">TPR repeat</keyword>
<dbReference type="OrthoDB" id="443517at2"/>
<keyword evidence="3" id="KW-1185">Reference proteome</keyword>
<protein>
    <submittedName>
        <fullName evidence="2">Tetratricopeptide TPR_1 repeat-containing protein</fullName>
    </submittedName>
</protein>
<dbReference type="PROSITE" id="PS50005">
    <property type="entry name" value="TPR"/>
    <property type="match status" value="1"/>
</dbReference>
<dbReference type="SUPFAM" id="SSF48452">
    <property type="entry name" value="TPR-like"/>
    <property type="match status" value="1"/>
</dbReference>
<organism evidence="2 3">
    <name type="scientific">Crinalium epipsammum PCC 9333</name>
    <dbReference type="NCBI Taxonomy" id="1173022"/>
    <lineage>
        <taxon>Bacteria</taxon>
        <taxon>Bacillati</taxon>
        <taxon>Cyanobacteriota</taxon>
        <taxon>Cyanophyceae</taxon>
        <taxon>Gomontiellales</taxon>
        <taxon>Gomontiellaceae</taxon>
        <taxon>Crinalium</taxon>
    </lineage>
</organism>
<dbReference type="Pfam" id="PF00515">
    <property type="entry name" value="TPR_1"/>
    <property type="match status" value="1"/>
</dbReference>
<reference evidence="2 3" key="1">
    <citation type="submission" date="2012-06" db="EMBL/GenBank/DDBJ databases">
        <title>Finished chromosome of genome of Crinalium epipsammum PCC 9333.</title>
        <authorList>
            <consortium name="US DOE Joint Genome Institute"/>
            <person name="Gugger M."/>
            <person name="Coursin T."/>
            <person name="Rippka R."/>
            <person name="Tandeau De Marsac N."/>
            <person name="Huntemann M."/>
            <person name="Wei C.-L."/>
            <person name="Han J."/>
            <person name="Detter J.C."/>
            <person name="Han C."/>
            <person name="Tapia R."/>
            <person name="Davenport K."/>
            <person name="Daligault H."/>
            <person name="Erkkila T."/>
            <person name="Gu W."/>
            <person name="Munk A.C.C."/>
            <person name="Teshima H."/>
            <person name="Xu Y."/>
            <person name="Chain P."/>
            <person name="Chen A."/>
            <person name="Krypides N."/>
            <person name="Mavromatis K."/>
            <person name="Markowitz V."/>
            <person name="Szeto E."/>
            <person name="Ivanova N."/>
            <person name="Mikhailova N."/>
            <person name="Ovchinnikova G."/>
            <person name="Pagani I."/>
            <person name="Pati A."/>
            <person name="Goodwin L."/>
            <person name="Peters L."/>
            <person name="Pitluck S."/>
            <person name="Woyke T."/>
            <person name="Kerfeld C."/>
        </authorList>
    </citation>
    <scope>NUCLEOTIDE SEQUENCE [LARGE SCALE GENOMIC DNA]</scope>
    <source>
        <strain evidence="2 3">PCC 9333</strain>
    </source>
</reference>
<dbReference type="KEGG" id="cep:Cri9333_2956"/>